<reference evidence="4 5" key="1">
    <citation type="submission" date="2013-03" db="EMBL/GenBank/DDBJ databases">
        <title>The Genome Sequence of Phialophora europaea CBS 101466.</title>
        <authorList>
            <consortium name="The Broad Institute Genomics Platform"/>
            <person name="Cuomo C."/>
            <person name="de Hoog S."/>
            <person name="Gorbushina A."/>
            <person name="Walker B."/>
            <person name="Young S.K."/>
            <person name="Zeng Q."/>
            <person name="Gargeya S."/>
            <person name="Fitzgerald M."/>
            <person name="Haas B."/>
            <person name="Abouelleil A."/>
            <person name="Allen A.W."/>
            <person name="Alvarado L."/>
            <person name="Arachchi H.M."/>
            <person name="Berlin A.M."/>
            <person name="Chapman S.B."/>
            <person name="Gainer-Dewar J."/>
            <person name="Goldberg J."/>
            <person name="Griggs A."/>
            <person name="Gujja S."/>
            <person name="Hansen M."/>
            <person name="Howarth C."/>
            <person name="Imamovic A."/>
            <person name="Ireland A."/>
            <person name="Larimer J."/>
            <person name="McCowan C."/>
            <person name="Murphy C."/>
            <person name="Pearson M."/>
            <person name="Poon T.W."/>
            <person name="Priest M."/>
            <person name="Roberts A."/>
            <person name="Saif S."/>
            <person name="Shea T."/>
            <person name="Sisk P."/>
            <person name="Sykes S."/>
            <person name="Wortman J."/>
            <person name="Nusbaum C."/>
            <person name="Birren B."/>
        </authorList>
    </citation>
    <scope>NUCLEOTIDE SEQUENCE [LARGE SCALE GENOMIC DNA]</scope>
    <source>
        <strain evidence="4 5">CBS 101466</strain>
    </source>
</reference>
<gene>
    <name evidence="4" type="ORF">HMPREF1541_00693</name>
</gene>
<feature type="compositionally biased region" description="Pro residues" evidence="1">
    <location>
        <begin position="253"/>
        <end position="266"/>
    </location>
</feature>
<dbReference type="InterPro" id="IPR000626">
    <property type="entry name" value="Ubiquitin-like_dom"/>
</dbReference>
<dbReference type="VEuPathDB" id="FungiDB:HMPREF1541_00693"/>
<dbReference type="InterPro" id="IPR029071">
    <property type="entry name" value="Ubiquitin-like_domsf"/>
</dbReference>
<dbReference type="Gene3D" id="1.20.58.120">
    <property type="entry name" value="BAG domain"/>
    <property type="match status" value="1"/>
</dbReference>
<evidence type="ECO:0000313" key="4">
    <source>
        <dbReference type="EMBL" id="ETN46508.1"/>
    </source>
</evidence>
<feature type="region of interest" description="Disordered" evidence="1">
    <location>
        <begin position="1"/>
        <end position="23"/>
    </location>
</feature>
<sequence length="356" mass="39916">MGDRSSWSYYPGRGSPFSSSLADNGPRNLSGHFEYIGDDHDLYTRSPARPSFSTSNDYPELDDNDPNAPDRVHCRYMASSFPVDFPAYSINEEKTLVEDLRRKVADRLGVDPRKVRLIYKGRDLKRNQHSLKRHKMKQNSEVSVVITERAIDYYAGDSNSESGSDRDSNNFLSANPRRQQRPRAHSTVRFRSDEKIPVLEPNGGGAYLSPNGHVPSTPVDHDRYRGREREPSREPAPRRREPSREPPRRAVSPAPPPKPASPPADPNSPLGKVQALASTFYTQFLPPAAKFLASPPADSATREKEFLKLSESIMAKVVLAADNIETEGNMDARNERKALINEANKMLKQLDVARHG</sequence>
<feature type="domain" description="Ubiquitin-like" evidence="2">
    <location>
        <begin position="97"/>
        <end position="149"/>
    </location>
</feature>
<dbReference type="GO" id="GO:0051087">
    <property type="term" value="F:protein-folding chaperone binding"/>
    <property type="evidence" value="ECO:0007669"/>
    <property type="project" value="InterPro"/>
</dbReference>
<accession>W2SEQ4</accession>
<feature type="compositionally biased region" description="Basic and acidic residues" evidence="1">
    <location>
        <begin position="219"/>
        <end position="248"/>
    </location>
</feature>
<keyword evidence="5" id="KW-1185">Reference proteome</keyword>
<feature type="region of interest" description="Disordered" evidence="1">
    <location>
        <begin position="38"/>
        <end position="67"/>
    </location>
</feature>
<dbReference type="InterPro" id="IPR036533">
    <property type="entry name" value="BAG_dom_sf"/>
</dbReference>
<dbReference type="SUPFAM" id="SSF54236">
    <property type="entry name" value="Ubiquitin-like"/>
    <property type="match status" value="1"/>
</dbReference>
<dbReference type="HOGENOM" id="CLU_032998_0_0_1"/>
<dbReference type="Pfam" id="PF02179">
    <property type="entry name" value="BAG"/>
    <property type="match status" value="1"/>
</dbReference>
<dbReference type="PROSITE" id="PS50053">
    <property type="entry name" value="UBIQUITIN_2"/>
    <property type="match status" value="1"/>
</dbReference>
<dbReference type="AlphaFoldDB" id="W2SEQ4"/>
<dbReference type="Gene3D" id="3.10.20.90">
    <property type="entry name" value="Phosphatidylinositol 3-kinase Catalytic Subunit, Chain A, domain 1"/>
    <property type="match status" value="1"/>
</dbReference>
<dbReference type="GeneID" id="19968032"/>
<feature type="region of interest" description="Disordered" evidence="1">
    <location>
        <begin position="155"/>
        <end position="273"/>
    </location>
</feature>
<dbReference type="PROSITE" id="PS51035">
    <property type="entry name" value="BAG"/>
    <property type="match status" value="1"/>
</dbReference>
<feature type="compositionally biased region" description="Basic residues" evidence="1">
    <location>
        <begin position="178"/>
        <end position="188"/>
    </location>
</feature>
<dbReference type="SUPFAM" id="SSF63491">
    <property type="entry name" value="BAG domain"/>
    <property type="match status" value="1"/>
</dbReference>
<dbReference type="EMBL" id="KB822711">
    <property type="protein sequence ID" value="ETN46508.1"/>
    <property type="molecule type" value="Genomic_DNA"/>
</dbReference>
<evidence type="ECO:0000259" key="2">
    <source>
        <dbReference type="PROSITE" id="PS50053"/>
    </source>
</evidence>
<feature type="domain" description="BAG" evidence="3">
    <location>
        <begin position="290"/>
        <end position="354"/>
    </location>
</feature>
<dbReference type="RefSeq" id="XP_008711220.1">
    <property type="nucleotide sequence ID" value="XM_008712998.1"/>
</dbReference>
<dbReference type="eggNOG" id="ENOG502S9SN">
    <property type="taxonomic scope" value="Eukaryota"/>
</dbReference>
<dbReference type="SMART" id="SM00264">
    <property type="entry name" value="BAG"/>
    <property type="match status" value="1"/>
</dbReference>
<dbReference type="InterPro" id="IPR003103">
    <property type="entry name" value="BAG_domain"/>
</dbReference>
<dbReference type="Pfam" id="PF00240">
    <property type="entry name" value="ubiquitin"/>
    <property type="match status" value="1"/>
</dbReference>
<organism evidence="4 5">
    <name type="scientific">Cyphellophora europaea (strain CBS 101466)</name>
    <name type="common">Phialophora europaea</name>
    <dbReference type="NCBI Taxonomy" id="1220924"/>
    <lineage>
        <taxon>Eukaryota</taxon>
        <taxon>Fungi</taxon>
        <taxon>Dikarya</taxon>
        <taxon>Ascomycota</taxon>
        <taxon>Pezizomycotina</taxon>
        <taxon>Eurotiomycetes</taxon>
        <taxon>Chaetothyriomycetidae</taxon>
        <taxon>Chaetothyriales</taxon>
        <taxon>Cyphellophoraceae</taxon>
        <taxon>Cyphellophora</taxon>
    </lineage>
</organism>
<evidence type="ECO:0000256" key="1">
    <source>
        <dbReference type="SAM" id="MobiDB-lite"/>
    </source>
</evidence>
<evidence type="ECO:0000313" key="5">
    <source>
        <dbReference type="Proteomes" id="UP000030752"/>
    </source>
</evidence>
<protein>
    <recommendedName>
        <fullName evidence="6">BAG domain-containing protein</fullName>
    </recommendedName>
</protein>
<dbReference type="InParanoid" id="W2SEQ4"/>
<dbReference type="CDD" id="cd17039">
    <property type="entry name" value="Ubl_ubiquitin_like"/>
    <property type="match status" value="1"/>
</dbReference>
<evidence type="ECO:0008006" key="6">
    <source>
        <dbReference type="Google" id="ProtNLM"/>
    </source>
</evidence>
<evidence type="ECO:0000259" key="3">
    <source>
        <dbReference type="PROSITE" id="PS51035"/>
    </source>
</evidence>
<proteinExistence type="predicted"/>
<dbReference type="OrthoDB" id="417450at2759"/>
<name>W2SEQ4_CYPE1</name>
<dbReference type="Proteomes" id="UP000030752">
    <property type="component" value="Unassembled WGS sequence"/>
</dbReference>